<dbReference type="PROSITE" id="PS51733">
    <property type="entry name" value="BPL_LPL_CATALYTIC"/>
    <property type="match status" value="1"/>
</dbReference>
<evidence type="ECO:0000313" key="3">
    <source>
        <dbReference type="Proteomes" id="UP001139336"/>
    </source>
</evidence>
<name>A0A9X1U0J8_9CORY</name>
<gene>
    <name evidence="2" type="ORF">L1O03_06740</name>
</gene>
<comment type="caution">
    <text evidence="2">The sequence shown here is derived from an EMBL/GenBank/DDBJ whole genome shotgun (WGS) entry which is preliminary data.</text>
</comment>
<keyword evidence="3" id="KW-1185">Reference proteome</keyword>
<dbReference type="PANTHER" id="PTHR43679">
    <property type="entry name" value="OCTANOYLTRANSFERASE LIPM-RELATED"/>
    <property type="match status" value="1"/>
</dbReference>
<dbReference type="InterPro" id="IPR050664">
    <property type="entry name" value="Octanoyltrans_LipM/LipL"/>
</dbReference>
<feature type="domain" description="BPL/LPL catalytic" evidence="1">
    <location>
        <begin position="145"/>
        <end position="336"/>
    </location>
</feature>
<dbReference type="RefSeq" id="WP_236118691.1">
    <property type="nucleotide sequence ID" value="NZ_JAKGSI010000003.1"/>
</dbReference>
<dbReference type="Proteomes" id="UP001139336">
    <property type="component" value="Unassembled WGS sequence"/>
</dbReference>
<evidence type="ECO:0000259" key="1">
    <source>
        <dbReference type="PROSITE" id="PS51733"/>
    </source>
</evidence>
<proteinExistence type="predicted"/>
<dbReference type="Gene3D" id="3.30.390.50">
    <property type="entry name" value="CO dehydrogenase flavoprotein, C-terminal domain"/>
    <property type="match status" value="1"/>
</dbReference>
<accession>A0A9X1U0J8</accession>
<dbReference type="EMBL" id="JAKGSI010000003">
    <property type="protein sequence ID" value="MCF4006874.1"/>
    <property type="molecule type" value="Genomic_DNA"/>
</dbReference>
<reference evidence="2" key="1">
    <citation type="submission" date="2022-01" db="EMBL/GenBank/DDBJ databases">
        <title>Corynebacterium sp. nov isolated from isolated from the feces of the greater white-fronted geese (Anser albifrons) at Poyang Lake, PR China.</title>
        <authorList>
            <person name="Liu Q."/>
        </authorList>
    </citation>
    <scope>NUCLEOTIDE SEQUENCE</scope>
    <source>
        <strain evidence="2">JCM 32435</strain>
    </source>
</reference>
<dbReference type="AlphaFoldDB" id="A0A9X1U0J8"/>
<organism evidence="2 3">
    <name type="scientific">Corynebacterium uropygiale</name>
    <dbReference type="NCBI Taxonomy" id="1775911"/>
    <lineage>
        <taxon>Bacteria</taxon>
        <taxon>Bacillati</taxon>
        <taxon>Actinomycetota</taxon>
        <taxon>Actinomycetes</taxon>
        <taxon>Mycobacteriales</taxon>
        <taxon>Corynebacteriaceae</taxon>
        <taxon>Corynebacterium</taxon>
    </lineage>
</organism>
<dbReference type="InterPro" id="IPR004143">
    <property type="entry name" value="BPL_LPL_catalytic"/>
</dbReference>
<keyword evidence="2" id="KW-0436">Ligase</keyword>
<dbReference type="GO" id="GO:0016874">
    <property type="term" value="F:ligase activity"/>
    <property type="evidence" value="ECO:0007669"/>
    <property type="project" value="UniProtKB-KW"/>
</dbReference>
<dbReference type="InterPro" id="IPR045864">
    <property type="entry name" value="aa-tRNA-synth_II/BPL/LPL"/>
</dbReference>
<dbReference type="Pfam" id="PF21948">
    <property type="entry name" value="LplA-B_cat"/>
    <property type="match status" value="1"/>
</dbReference>
<dbReference type="SUPFAM" id="SSF55681">
    <property type="entry name" value="Class II aaRS and biotin synthetases"/>
    <property type="match status" value="1"/>
</dbReference>
<dbReference type="Gene3D" id="3.30.930.10">
    <property type="entry name" value="Bira Bifunctional Protein, Domain 2"/>
    <property type="match status" value="1"/>
</dbReference>
<sequence>MTDSSHESSHVHSEIKVPGGKLVVADADIEANHLRNVHISGDFFLEPDEAFDVLSSSLEGSSVSEDTTALRNKLDAALSACGSETGKKVELHGVSTRDIAQVLRRAVCRATDFTDHSWEVIHSPVVPTPINVALDEVMLEQVRTGQRGPTLRIWEWNDRATVIGSYQSYVNELNPEGVTENNVTVVRRISGGGAMFMEGGNCVTYSLYIPESLVAGLSYEDSYEFLDRWVLAALARHGVKAWYVPINDITSTGGKIGGAAQKRRGGAILHHVTMSYDIDADMMTRVLRIGKAKIADKGIRSAKKRVDPLKSQTGSSRAEIIDTLIETFSQRYGAQPAELSEADLEAAQSLVDTKFGTDEWTHRVP</sequence>
<evidence type="ECO:0000313" key="2">
    <source>
        <dbReference type="EMBL" id="MCF4006874.1"/>
    </source>
</evidence>
<dbReference type="PANTHER" id="PTHR43679:SF2">
    <property type="entry name" value="OCTANOYL-[GCVH]:PROTEIN N-OCTANOYLTRANSFERASE"/>
    <property type="match status" value="1"/>
</dbReference>
<dbReference type="CDD" id="cd16443">
    <property type="entry name" value="LplA"/>
    <property type="match status" value="1"/>
</dbReference>
<protein>
    <submittedName>
        <fullName evidence="2">Lipoate--protein ligase family protein</fullName>
    </submittedName>
</protein>